<dbReference type="OrthoDB" id="1649937at2"/>
<keyword evidence="3" id="KW-1003">Cell membrane</keyword>
<keyword evidence="8 9" id="KW-0472">Membrane</keyword>
<evidence type="ECO:0000256" key="4">
    <source>
        <dbReference type="ARBA" id="ARBA00022597"/>
    </source>
</evidence>
<dbReference type="GO" id="GO:0009401">
    <property type="term" value="P:phosphoenolpyruvate-dependent sugar phosphotransferase system"/>
    <property type="evidence" value="ECO:0007669"/>
    <property type="project" value="UniProtKB-KW"/>
</dbReference>
<dbReference type="GO" id="GO:0005886">
    <property type="term" value="C:plasma membrane"/>
    <property type="evidence" value="ECO:0007669"/>
    <property type="project" value="UniProtKB-SubCell"/>
</dbReference>
<gene>
    <name evidence="10" type="ORF">JF76_15240</name>
</gene>
<dbReference type="InterPro" id="IPR004700">
    <property type="entry name" value="PTS_IIC_man"/>
</dbReference>
<dbReference type="PANTHER" id="PTHR32502:SF28">
    <property type="entry name" value="PHOSPHOTRANSFERASE SYSTEM SUGAR-SPECIFIC EIIC COMPONENT"/>
    <property type="match status" value="1"/>
</dbReference>
<evidence type="ECO:0000313" key="11">
    <source>
        <dbReference type="Proteomes" id="UP000033533"/>
    </source>
</evidence>
<dbReference type="RefSeq" id="WP_045928514.1">
    <property type="nucleotide sequence ID" value="NZ_JBHSZS010000026.1"/>
</dbReference>
<feature type="transmembrane region" description="Helical" evidence="9">
    <location>
        <begin position="205"/>
        <end position="238"/>
    </location>
</feature>
<keyword evidence="5" id="KW-0598">Phosphotransferase system</keyword>
<dbReference type="Proteomes" id="UP000033533">
    <property type="component" value="Unassembled WGS sequence"/>
</dbReference>
<evidence type="ECO:0000256" key="1">
    <source>
        <dbReference type="ARBA" id="ARBA00004651"/>
    </source>
</evidence>
<keyword evidence="7 9" id="KW-1133">Transmembrane helix</keyword>
<protein>
    <submittedName>
        <fullName evidence="10">PTS Man IIC</fullName>
    </submittedName>
</protein>
<comment type="caution">
    <text evidence="10">The sequence shown here is derived from an EMBL/GenBank/DDBJ whole genome shotgun (WGS) entry which is preliminary data.</text>
</comment>
<feature type="transmembrane region" description="Helical" evidence="9">
    <location>
        <begin position="173"/>
        <end position="199"/>
    </location>
</feature>
<dbReference type="PANTHER" id="PTHR32502">
    <property type="entry name" value="N-ACETYLGALACTOSAMINE PERMEASE II COMPONENT-RELATED"/>
    <property type="match status" value="1"/>
</dbReference>
<dbReference type="PATRIC" id="fig|1218493.3.peg.1596"/>
<name>A0A0F4L8B7_9LACO</name>
<dbReference type="STRING" id="1218493.JF76_15240"/>
<evidence type="ECO:0000313" key="10">
    <source>
        <dbReference type="EMBL" id="KJY54504.1"/>
    </source>
</evidence>
<dbReference type="EMBL" id="JXBY01000025">
    <property type="protein sequence ID" value="KJY54504.1"/>
    <property type="molecule type" value="Genomic_DNA"/>
</dbReference>
<keyword evidence="6 9" id="KW-0812">Transmembrane</keyword>
<dbReference type="HOGENOM" id="CLU_069101_1_1_9"/>
<evidence type="ECO:0000256" key="2">
    <source>
        <dbReference type="ARBA" id="ARBA00022448"/>
    </source>
</evidence>
<feature type="transmembrane region" description="Helical" evidence="9">
    <location>
        <begin position="6"/>
        <end position="21"/>
    </location>
</feature>
<dbReference type="AlphaFoldDB" id="A0A0F4L8B7"/>
<keyword evidence="4" id="KW-0762">Sugar transport</keyword>
<reference evidence="10 11" key="1">
    <citation type="submission" date="2014-12" db="EMBL/GenBank/DDBJ databases">
        <title>Comparative genomics of the lactic acid bacteria isolated from the honey bee gut.</title>
        <authorList>
            <person name="Ellegaard K.M."/>
            <person name="Tamarit D."/>
            <person name="Javelind E."/>
            <person name="Olofsson T."/>
            <person name="Andersson S.G."/>
            <person name="Vasquez A."/>
        </authorList>
    </citation>
    <scope>NUCLEOTIDE SEQUENCE [LARGE SCALE GENOMIC DNA]</scope>
    <source>
        <strain evidence="10 11">Biut2</strain>
    </source>
</reference>
<evidence type="ECO:0000256" key="5">
    <source>
        <dbReference type="ARBA" id="ARBA00022683"/>
    </source>
</evidence>
<evidence type="ECO:0000256" key="3">
    <source>
        <dbReference type="ARBA" id="ARBA00022475"/>
    </source>
</evidence>
<comment type="subcellular location">
    <subcellularLocation>
        <location evidence="1">Cell membrane</location>
        <topology evidence="1">Multi-pass membrane protein</topology>
    </subcellularLocation>
</comment>
<evidence type="ECO:0000256" key="6">
    <source>
        <dbReference type="ARBA" id="ARBA00022692"/>
    </source>
</evidence>
<evidence type="ECO:0000256" key="7">
    <source>
        <dbReference type="ARBA" id="ARBA00022989"/>
    </source>
</evidence>
<dbReference type="Pfam" id="PF03609">
    <property type="entry name" value="EII-Sor"/>
    <property type="match status" value="1"/>
</dbReference>
<proteinExistence type="predicted"/>
<sequence>MNVQFWQIALIVLYGFFINYDKNGPMIGTSQPVVAGFLVGLILGDIPTGLYIGGTLQLMTLGISSFGGASVPDYQTAALIGTYIAITTGQKGAIGITLAIPVAMLMVELDVLKWTVNIYFQNKAEKYADEEKYGKIELMQICGLLTTMMASGLPVLLTVIAGPSLVKSIIAFIPQWVTGGLTVAGNLLPALGIGLLLRYLPVKSYFGYLIIGFIAAVYLKMTVLGIALAGAAVALILYKRNSEEQANIQNTGGMNDDE</sequence>
<feature type="transmembrane region" description="Helical" evidence="9">
    <location>
        <begin position="33"/>
        <end position="52"/>
    </location>
</feature>
<organism evidence="10 11">
    <name type="scientific">Lactobacillus kullabergensis</name>
    <dbReference type="NCBI Taxonomy" id="1218493"/>
    <lineage>
        <taxon>Bacteria</taxon>
        <taxon>Bacillati</taxon>
        <taxon>Bacillota</taxon>
        <taxon>Bacilli</taxon>
        <taxon>Lactobacillales</taxon>
        <taxon>Lactobacillaceae</taxon>
        <taxon>Lactobacillus</taxon>
    </lineage>
</organism>
<feature type="transmembrane region" description="Helical" evidence="9">
    <location>
        <begin position="138"/>
        <end position="161"/>
    </location>
</feature>
<keyword evidence="2" id="KW-0813">Transport</keyword>
<evidence type="ECO:0000256" key="9">
    <source>
        <dbReference type="SAM" id="Phobius"/>
    </source>
</evidence>
<accession>A0A0F4L8B7</accession>
<evidence type="ECO:0000256" key="8">
    <source>
        <dbReference type="ARBA" id="ARBA00023136"/>
    </source>
</evidence>
<dbReference type="PROSITE" id="PS51106">
    <property type="entry name" value="PTS_EIIC_TYPE_4"/>
    <property type="match status" value="1"/>
</dbReference>
<dbReference type="InterPro" id="IPR050303">
    <property type="entry name" value="GatZ_KbaZ_carbometab"/>
</dbReference>